<reference evidence="2" key="1">
    <citation type="journal article" date="2017" name="Nat. Commun.">
        <title>The asparagus genome sheds light on the origin and evolution of a young Y chromosome.</title>
        <authorList>
            <person name="Harkess A."/>
            <person name="Zhou J."/>
            <person name="Xu C."/>
            <person name="Bowers J.E."/>
            <person name="Van der Hulst R."/>
            <person name="Ayyampalayam S."/>
            <person name="Mercati F."/>
            <person name="Riccardi P."/>
            <person name="McKain M.R."/>
            <person name="Kakrana A."/>
            <person name="Tang H."/>
            <person name="Ray J."/>
            <person name="Groenendijk J."/>
            <person name="Arikit S."/>
            <person name="Mathioni S.M."/>
            <person name="Nakano M."/>
            <person name="Shan H."/>
            <person name="Telgmann-Rauber A."/>
            <person name="Kanno A."/>
            <person name="Yue Z."/>
            <person name="Chen H."/>
            <person name="Li W."/>
            <person name="Chen Y."/>
            <person name="Xu X."/>
            <person name="Zhang Y."/>
            <person name="Luo S."/>
            <person name="Chen H."/>
            <person name="Gao J."/>
            <person name="Mao Z."/>
            <person name="Pires J.C."/>
            <person name="Luo M."/>
            <person name="Kudrna D."/>
            <person name="Wing R.A."/>
            <person name="Meyers B.C."/>
            <person name="Yi K."/>
            <person name="Kong H."/>
            <person name="Lavrijsen P."/>
            <person name="Sunseri F."/>
            <person name="Falavigna A."/>
            <person name="Ye Y."/>
            <person name="Leebens-Mack J.H."/>
            <person name="Chen G."/>
        </authorList>
    </citation>
    <scope>NUCLEOTIDE SEQUENCE [LARGE SCALE GENOMIC DNA]</scope>
    <source>
        <strain evidence="2">cv. DH0086</strain>
    </source>
</reference>
<dbReference type="Proteomes" id="UP000243459">
    <property type="component" value="Chromosome 4"/>
</dbReference>
<evidence type="ECO:0008006" key="3">
    <source>
        <dbReference type="Google" id="ProtNLM"/>
    </source>
</evidence>
<name>A0A5P1EXC7_ASPOF</name>
<keyword evidence="2" id="KW-1185">Reference proteome</keyword>
<dbReference type="EMBL" id="CM007384">
    <property type="protein sequence ID" value="ONK70716.1"/>
    <property type="molecule type" value="Genomic_DNA"/>
</dbReference>
<dbReference type="InterPro" id="IPR008480">
    <property type="entry name" value="DUF761_pln"/>
</dbReference>
<organism evidence="1 2">
    <name type="scientific">Asparagus officinalis</name>
    <name type="common">Garden asparagus</name>
    <dbReference type="NCBI Taxonomy" id="4686"/>
    <lineage>
        <taxon>Eukaryota</taxon>
        <taxon>Viridiplantae</taxon>
        <taxon>Streptophyta</taxon>
        <taxon>Embryophyta</taxon>
        <taxon>Tracheophyta</taxon>
        <taxon>Spermatophyta</taxon>
        <taxon>Magnoliopsida</taxon>
        <taxon>Liliopsida</taxon>
        <taxon>Asparagales</taxon>
        <taxon>Asparagaceae</taxon>
        <taxon>Asparagoideae</taxon>
        <taxon>Asparagus</taxon>
    </lineage>
</organism>
<dbReference type="PANTHER" id="PTHR33098:SF113">
    <property type="entry name" value="OS08G0127800 PROTEIN"/>
    <property type="match status" value="1"/>
</dbReference>
<protein>
    <recommendedName>
        <fullName evidence="3">DUF761 domain-containing protein</fullName>
    </recommendedName>
</protein>
<proteinExistence type="predicted"/>
<dbReference type="OMA" id="MSCLRLR"/>
<evidence type="ECO:0000313" key="1">
    <source>
        <dbReference type="EMBL" id="ONK70716.1"/>
    </source>
</evidence>
<dbReference type="Pfam" id="PF05553">
    <property type="entry name" value="DUF761"/>
    <property type="match status" value="1"/>
</dbReference>
<gene>
    <name evidence="1" type="ORF">A4U43_C04F780</name>
</gene>
<dbReference type="PANTHER" id="PTHR33098">
    <property type="entry name" value="COTTON FIBER (DUF761)"/>
    <property type="match status" value="1"/>
</dbReference>
<dbReference type="Gramene" id="ONK70716">
    <property type="protein sequence ID" value="ONK70716"/>
    <property type="gene ID" value="A4U43_C04F780"/>
</dbReference>
<dbReference type="AlphaFoldDB" id="A0A5P1EXC7"/>
<accession>A0A5P1EXC7</accession>
<sequence>MLSKKKLEHKYGLTWRKLTSKLRTKLQKLRRSKTIKKATSHLNRRGNYPAKRLRRRYRHHHQGFDPVFVDELFQQTAPSVTEHVVLEPDIKAKSPTIEAAAAASSSSSSAAAAEHYFNCSSVDERAEMFIAKFREEMKLQRQRSLEKYQEMLARGL</sequence>
<evidence type="ECO:0000313" key="2">
    <source>
        <dbReference type="Proteomes" id="UP000243459"/>
    </source>
</evidence>